<dbReference type="InterPro" id="IPR001611">
    <property type="entry name" value="Leu-rich_rpt"/>
</dbReference>
<feature type="compositionally biased region" description="Polar residues" evidence="4">
    <location>
        <begin position="740"/>
        <end position="756"/>
    </location>
</feature>
<keyword evidence="2" id="KW-0732">Signal</keyword>
<reference evidence="6 7" key="1">
    <citation type="journal article" date="2013" name="Proc. Natl. Acad. Sci. U.S.A.">
        <title>The king cobra genome reveals dynamic gene evolution and adaptation in the snake venom system.</title>
        <authorList>
            <person name="Vonk F.J."/>
            <person name="Casewell N.R."/>
            <person name="Henkel C.V."/>
            <person name="Heimberg A.M."/>
            <person name="Jansen H.J."/>
            <person name="McCleary R.J."/>
            <person name="Kerkkamp H.M."/>
            <person name="Vos R.A."/>
            <person name="Guerreiro I."/>
            <person name="Calvete J.J."/>
            <person name="Wuster W."/>
            <person name="Woods A.E."/>
            <person name="Logan J.M."/>
            <person name="Harrison R.A."/>
            <person name="Castoe T.A."/>
            <person name="de Koning A.P."/>
            <person name="Pollock D.D."/>
            <person name="Yandell M."/>
            <person name="Calderon D."/>
            <person name="Renjifo C."/>
            <person name="Currier R.B."/>
            <person name="Salgado D."/>
            <person name="Pla D."/>
            <person name="Sanz L."/>
            <person name="Hyder A.S."/>
            <person name="Ribeiro J.M."/>
            <person name="Arntzen J.W."/>
            <person name="van den Thillart G.E."/>
            <person name="Boetzer M."/>
            <person name="Pirovano W."/>
            <person name="Dirks R.P."/>
            <person name="Spaink H.P."/>
            <person name="Duboule D."/>
            <person name="McGlinn E."/>
            <person name="Kini R.M."/>
            <person name="Richardson M.K."/>
        </authorList>
    </citation>
    <scope>NUCLEOTIDE SEQUENCE</scope>
    <source>
        <tissue evidence="6">Blood</tissue>
    </source>
</reference>
<dbReference type="PROSITE" id="PS51450">
    <property type="entry name" value="LRR"/>
    <property type="match status" value="1"/>
</dbReference>
<feature type="compositionally biased region" description="Basic and acidic residues" evidence="4">
    <location>
        <begin position="956"/>
        <end position="969"/>
    </location>
</feature>
<organism evidence="6 7">
    <name type="scientific">Ophiophagus hannah</name>
    <name type="common">King cobra</name>
    <name type="synonym">Naja hannah</name>
    <dbReference type="NCBI Taxonomy" id="8665"/>
    <lineage>
        <taxon>Eukaryota</taxon>
        <taxon>Metazoa</taxon>
        <taxon>Chordata</taxon>
        <taxon>Craniata</taxon>
        <taxon>Vertebrata</taxon>
        <taxon>Euteleostomi</taxon>
        <taxon>Lepidosauria</taxon>
        <taxon>Squamata</taxon>
        <taxon>Bifurcata</taxon>
        <taxon>Unidentata</taxon>
        <taxon>Episquamata</taxon>
        <taxon>Toxicofera</taxon>
        <taxon>Serpentes</taxon>
        <taxon>Colubroidea</taxon>
        <taxon>Elapidae</taxon>
        <taxon>Elapinae</taxon>
        <taxon>Ophiophagus</taxon>
    </lineage>
</organism>
<feature type="compositionally biased region" description="Basic and acidic residues" evidence="4">
    <location>
        <begin position="693"/>
        <end position="703"/>
    </location>
</feature>
<feature type="transmembrane region" description="Helical" evidence="5">
    <location>
        <begin position="289"/>
        <end position="311"/>
    </location>
</feature>
<evidence type="ECO:0000256" key="2">
    <source>
        <dbReference type="ARBA" id="ARBA00022729"/>
    </source>
</evidence>
<dbReference type="EMBL" id="AZIM01000395">
    <property type="protein sequence ID" value="ETE71290.1"/>
    <property type="molecule type" value="Genomic_DNA"/>
</dbReference>
<proteinExistence type="predicted"/>
<evidence type="ECO:0000256" key="4">
    <source>
        <dbReference type="SAM" id="MobiDB-lite"/>
    </source>
</evidence>
<evidence type="ECO:0000313" key="6">
    <source>
        <dbReference type="EMBL" id="ETE71290.1"/>
    </source>
</evidence>
<dbReference type="InterPro" id="IPR032675">
    <property type="entry name" value="LRR_dom_sf"/>
</dbReference>
<dbReference type="Gene3D" id="3.80.10.10">
    <property type="entry name" value="Ribonuclease Inhibitor"/>
    <property type="match status" value="3"/>
</dbReference>
<feature type="non-terminal residue" evidence="6">
    <location>
        <position position="1215"/>
    </location>
</feature>
<comment type="caution">
    <text evidence="6">The sequence shown here is derived from an EMBL/GenBank/DDBJ whole genome shotgun (WGS) entry which is preliminary data.</text>
</comment>
<feature type="region of interest" description="Disordered" evidence="4">
    <location>
        <begin position="1116"/>
        <end position="1157"/>
    </location>
</feature>
<feature type="compositionally biased region" description="Basic and acidic residues" evidence="4">
    <location>
        <begin position="1116"/>
        <end position="1128"/>
    </location>
</feature>
<evidence type="ECO:0000256" key="5">
    <source>
        <dbReference type="SAM" id="Phobius"/>
    </source>
</evidence>
<accession>V8PAC5</accession>
<dbReference type="SMART" id="SM00369">
    <property type="entry name" value="LRR_TYP"/>
    <property type="match status" value="6"/>
</dbReference>
<feature type="region of interest" description="Disordered" evidence="4">
    <location>
        <begin position="677"/>
        <end position="706"/>
    </location>
</feature>
<keyword evidence="3" id="KW-0677">Repeat</keyword>
<dbReference type="PANTHER" id="PTHR24366:SF161">
    <property type="entry name" value="TIR DOMAIN-CONTAINING PROTEIN"/>
    <property type="match status" value="1"/>
</dbReference>
<dbReference type="SUPFAM" id="SSF52058">
    <property type="entry name" value="L domain-like"/>
    <property type="match status" value="1"/>
</dbReference>
<protein>
    <submittedName>
        <fullName evidence="6">Leucine-rich repeat-containing protein 53</fullName>
    </submittedName>
</protein>
<feature type="region of interest" description="Disordered" evidence="4">
    <location>
        <begin position="738"/>
        <end position="783"/>
    </location>
</feature>
<keyword evidence="7" id="KW-1185">Reference proteome</keyword>
<name>V8PAC5_OPHHA</name>
<feature type="region of interest" description="Disordered" evidence="4">
    <location>
        <begin position="944"/>
        <end position="987"/>
    </location>
</feature>
<dbReference type="Pfam" id="PF13855">
    <property type="entry name" value="LRR_8"/>
    <property type="match status" value="3"/>
</dbReference>
<feature type="region of interest" description="Disordered" evidence="4">
    <location>
        <begin position="586"/>
        <end position="631"/>
    </location>
</feature>
<dbReference type="PANTHER" id="PTHR24366">
    <property type="entry name" value="IG(IMMUNOGLOBULIN) AND LRR(LEUCINE RICH REPEAT) DOMAINS"/>
    <property type="match status" value="1"/>
</dbReference>
<evidence type="ECO:0000256" key="1">
    <source>
        <dbReference type="ARBA" id="ARBA00022614"/>
    </source>
</evidence>
<dbReference type="InterPro" id="IPR003591">
    <property type="entry name" value="Leu-rich_rpt_typical-subtyp"/>
</dbReference>
<feature type="compositionally biased region" description="Basic and acidic residues" evidence="4">
    <location>
        <begin position="589"/>
        <end position="608"/>
    </location>
</feature>
<dbReference type="OrthoDB" id="676979at2759"/>
<gene>
    <name evidence="6" type="primary">LRRC53</name>
    <name evidence="6" type="ORF">L345_02893</name>
</gene>
<keyword evidence="5" id="KW-1133">Transmembrane helix</keyword>
<dbReference type="AlphaFoldDB" id="V8PAC5"/>
<evidence type="ECO:0000256" key="3">
    <source>
        <dbReference type="ARBA" id="ARBA00022737"/>
    </source>
</evidence>
<keyword evidence="5" id="KW-0812">Transmembrane</keyword>
<feature type="region of interest" description="Disordered" evidence="4">
    <location>
        <begin position="870"/>
        <end position="925"/>
    </location>
</feature>
<feature type="compositionally biased region" description="Polar residues" evidence="4">
    <location>
        <begin position="970"/>
        <end position="983"/>
    </location>
</feature>
<feature type="compositionally biased region" description="Basic and acidic residues" evidence="4">
    <location>
        <begin position="768"/>
        <end position="780"/>
    </location>
</feature>
<evidence type="ECO:0000313" key="7">
    <source>
        <dbReference type="Proteomes" id="UP000018936"/>
    </source>
</evidence>
<dbReference type="Proteomes" id="UP000018936">
    <property type="component" value="Unassembled WGS sequence"/>
</dbReference>
<keyword evidence="1" id="KW-0433">Leucine-rich repeat</keyword>
<keyword evidence="5" id="KW-0472">Membrane</keyword>
<sequence>MLIHLIAPCPSSCIVCSEEVTLCQGLTYILAAPVSTQALIITDGSITSVEGFNLSFLLNATFLSLSTNEIKAFNDDAFLGLRTLKTLLLDQNQISSFSITYSTFHELQKLQVLVLSNNVLSTIHGTWFKNTKALIRLHLNGNQLTSINADSFEMANLGNLRILDLSNNFINSIEKRAFHGLPQLTEIDLSRNRLALIPDTFSPLDQLNLLSLGQNWWNCTCKLYDLASFLRQYVNSSKILRNPENMNCTASENPSVTNLLQLTKINCKSALKQPSRIFKKGRKKYGRDIALVTLFSFVGGAGLTCLALAFFNRKFQFGKANGRPSENCCCRVLDGSQCDHEPRNYLTKGHCNCHLTWENEIKIMSRLGAGEEMPYLRKNSYQEIIKPEGKRTGPKIPFGSIQSKNEPTKNKHFLCFKCKLLQSFPQEASQNIEVPHKTELPLQKHFQRTQHSENSGQFVEELLNARLKDDTTFNQGIRSDTRQGGRSWPVCALVQEKLGEHLANELCQSLSQTECDDCFKPYKQRHLITALSSTTEESKEHCVQAALEHHRSQCEFLARSRNISPQLDHFLISKYIHCDKNQNCPKVTEGNHGKTKRLEAEQSEDKGTRSAGCHMNAANIPSSPAIKKTKKPKQVSFYIPEVATGLSGKRFPQNIQWNEQIQGNQSPTWAKLLGDSEVKNKERQLSSSPLMDPPREKENEPIQRHKINTKNPNSLTVQLNLHLFRKGKIQPKELLHQKSLEQPSCSQPTRLLPTSQMEEKKRKRKKCSEHATEERTENGKDGIPNKAVVEEVPEENGKDGEMTTSASFHNRTALNIIQGSSSTKHLKPPTASPTFSVNRTSRRTVPIIFPSPGHSPNIAPNVTNNISTSLSSKKLKRDTSDAEVLSFHQNSPQEASKEKHHCLSSAPFRQGDGLDFQKSSNGDNMHSQQIMENKMHSVSIDHFRDQPLKGQNGNFTRKDEQERQEKVSKSESVQENLSGTEPQNVVEIPPSNAHQIISKMETDRLILSVHLSSTLPDCQALKEELQINNREEDETLTQQLRSDFKTESNSELIPNVPLDSPCLKEAAAQSGDEQDNNKSNALHKNIVKVPIISNTFSIPSSENGSLYLNRNVDPQKNHNVHMDNDHNLQKNLDNPFDEDSTKHKEGKMPLATHQEPPLLAEFKDVNYEQRTETSSLSCNINKAEISVPMPTPSPTSIDYKEEFPLQVEQSKANLS</sequence>